<reference evidence="1" key="1">
    <citation type="submission" date="2014-12" db="EMBL/GenBank/DDBJ databases">
        <title>Insight into the proteome of Arion vulgaris.</title>
        <authorList>
            <person name="Aradska J."/>
            <person name="Bulat T."/>
            <person name="Smidak R."/>
            <person name="Sarate P."/>
            <person name="Gangsoo J."/>
            <person name="Sialana F."/>
            <person name="Bilban M."/>
            <person name="Lubec G."/>
        </authorList>
    </citation>
    <scope>NUCLEOTIDE SEQUENCE</scope>
    <source>
        <tissue evidence="1">Skin</tissue>
    </source>
</reference>
<dbReference type="EMBL" id="HACG01016897">
    <property type="protein sequence ID" value="CEK63762.1"/>
    <property type="molecule type" value="Transcribed_RNA"/>
</dbReference>
<organism evidence="1">
    <name type="scientific">Arion vulgaris</name>
    <dbReference type="NCBI Taxonomy" id="1028688"/>
    <lineage>
        <taxon>Eukaryota</taxon>
        <taxon>Metazoa</taxon>
        <taxon>Spiralia</taxon>
        <taxon>Lophotrochozoa</taxon>
        <taxon>Mollusca</taxon>
        <taxon>Gastropoda</taxon>
        <taxon>Heterobranchia</taxon>
        <taxon>Euthyneura</taxon>
        <taxon>Panpulmonata</taxon>
        <taxon>Eupulmonata</taxon>
        <taxon>Stylommatophora</taxon>
        <taxon>Helicina</taxon>
        <taxon>Arionoidea</taxon>
        <taxon>Arionidae</taxon>
        <taxon>Arion</taxon>
    </lineage>
</organism>
<evidence type="ECO:0000313" key="1">
    <source>
        <dbReference type="EMBL" id="CEK63762.1"/>
    </source>
</evidence>
<sequence>MPPVTPAPVKTIRHLFVVSSQSFTKESLPQDNTYLEFRVNITEQTSLPS</sequence>
<accession>A0A0B6Z5V4</accession>
<gene>
    <name evidence="1" type="primary">ORF49390</name>
</gene>
<name>A0A0B6Z5V4_9EUPU</name>
<protein>
    <submittedName>
        <fullName evidence="1">Uncharacterized protein</fullName>
    </submittedName>
</protein>
<proteinExistence type="predicted"/>
<dbReference type="AlphaFoldDB" id="A0A0B6Z5V4"/>